<evidence type="ECO:0000313" key="11">
    <source>
        <dbReference type="EnsemblMetazoa" id="XP_038062249.1"/>
    </source>
</evidence>
<dbReference type="SUPFAM" id="SSF81321">
    <property type="entry name" value="Family A G protein-coupled receptor-like"/>
    <property type="match status" value="1"/>
</dbReference>
<feature type="domain" description="G-protein coupled receptors family 1 profile" evidence="10">
    <location>
        <begin position="56"/>
        <end position="329"/>
    </location>
</feature>
<dbReference type="InterPro" id="IPR017452">
    <property type="entry name" value="GPCR_Rhodpsn_7TM"/>
</dbReference>
<reference evidence="11" key="1">
    <citation type="submission" date="2022-11" db="UniProtKB">
        <authorList>
            <consortium name="EnsemblMetazoa"/>
        </authorList>
    </citation>
    <scope>IDENTIFICATION</scope>
</reference>
<feature type="transmembrane region" description="Helical" evidence="9">
    <location>
        <begin position="44"/>
        <end position="65"/>
    </location>
</feature>
<accession>A0A914AFU9</accession>
<feature type="transmembrane region" description="Helical" evidence="9">
    <location>
        <begin position="122"/>
        <end position="140"/>
    </location>
</feature>
<comment type="subcellular location">
    <subcellularLocation>
        <location evidence="1">Membrane</location>
        <topology evidence="1">Multi-pass membrane protein</topology>
    </subcellularLocation>
</comment>
<dbReference type="SMART" id="SM01381">
    <property type="entry name" value="7TM_GPCR_Srsx"/>
    <property type="match status" value="1"/>
</dbReference>
<dbReference type="Proteomes" id="UP000887568">
    <property type="component" value="Unplaced"/>
</dbReference>
<dbReference type="RefSeq" id="XP_038062249.1">
    <property type="nucleotide sequence ID" value="XM_038206321.1"/>
</dbReference>
<dbReference type="OrthoDB" id="9443421at2759"/>
<evidence type="ECO:0000256" key="9">
    <source>
        <dbReference type="SAM" id="Phobius"/>
    </source>
</evidence>
<feature type="transmembrane region" description="Helical" evidence="9">
    <location>
        <begin position="267"/>
        <end position="293"/>
    </location>
</feature>
<dbReference type="Pfam" id="PF00001">
    <property type="entry name" value="7tm_1"/>
    <property type="match status" value="1"/>
</dbReference>
<dbReference type="CDD" id="cd00637">
    <property type="entry name" value="7tm_classA_rhodopsin-like"/>
    <property type="match status" value="1"/>
</dbReference>
<keyword evidence="7 8" id="KW-0807">Transducer</keyword>
<evidence type="ECO:0000259" key="10">
    <source>
        <dbReference type="PROSITE" id="PS50262"/>
    </source>
</evidence>
<dbReference type="PANTHER" id="PTHR24243:SF208">
    <property type="entry name" value="PYROKININ-1 RECEPTOR"/>
    <property type="match status" value="1"/>
</dbReference>
<evidence type="ECO:0000256" key="1">
    <source>
        <dbReference type="ARBA" id="ARBA00004141"/>
    </source>
</evidence>
<feature type="transmembrane region" description="Helical" evidence="9">
    <location>
        <begin position="161"/>
        <end position="184"/>
    </location>
</feature>
<keyword evidence="6 8" id="KW-0675">Receptor</keyword>
<evidence type="ECO:0000256" key="6">
    <source>
        <dbReference type="ARBA" id="ARBA00023170"/>
    </source>
</evidence>
<evidence type="ECO:0000256" key="7">
    <source>
        <dbReference type="ARBA" id="ARBA00023224"/>
    </source>
</evidence>
<dbReference type="OMA" id="YVMYGLP"/>
<keyword evidence="5 9" id="KW-0472">Membrane</keyword>
<feature type="transmembrane region" description="Helical" evidence="9">
    <location>
        <begin position="224"/>
        <end position="246"/>
    </location>
</feature>
<evidence type="ECO:0000313" key="12">
    <source>
        <dbReference type="Proteomes" id="UP000887568"/>
    </source>
</evidence>
<feature type="transmembrane region" description="Helical" evidence="9">
    <location>
        <begin position="77"/>
        <end position="102"/>
    </location>
</feature>
<name>A0A914AFU9_PATMI</name>
<dbReference type="GO" id="GO:0005886">
    <property type="term" value="C:plasma membrane"/>
    <property type="evidence" value="ECO:0007669"/>
    <property type="project" value="TreeGrafter"/>
</dbReference>
<comment type="similarity">
    <text evidence="8">Belongs to the G-protein coupled receptor 1 family.</text>
</comment>
<dbReference type="EnsemblMetazoa" id="XM_038206321.1">
    <property type="protein sequence ID" value="XP_038062249.1"/>
    <property type="gene ID" value="LOC119732682"/>
</dbReference>
<organism evidence="11 12">
    <name type="scientific">Patiria miniata</name>
    <name type="common">Bat star</name>
    <name type="synonym">Asterina miniata</name>
    <dbReference type="NCBI Taxonomy" id="46514"/>
    <lineage>
        <taxon>Eukaryota</taxon>
        <taxon>Metazoa</taxon>
        <taxon>Echinodermata</taxon>
        <taxon>Eleutherozoa</taxon>
        <taxon>Asterozoa</taxon>
        <taxon>Asteroidea</taxon>
        <taxon>Valvatacea</taxon>
        <taxon>Valvatida</taxon>
        <taxon>Asterinidae</taxon>
        <taxon>Patiria</taxon>
    </lineage>
</organism>
<proteinExistence type="inferred from homology"/>
<keyword evidence="3 9" id="KW-1133">Transmembrane helix</keyword>
<dbReference type="PROSITE" id="PS00237">
    <property type="entry name" value="G_PROTEIN_RECEP_F1_1"/>
    <property type="match status" value="1"/>
</dbReference>
<dbReference type="AlphaFoldDB" id="A0A914AFU9"/>
<dbReference type="PRINTS" id="PR00237">
    <property type="entry name" value="GPCRRHODOPSN"/>
</dbReference>
<keyword evidence="12" id="KW-1185">Reference proteome</keyword>
<sequence>MGAEITTEEDCTENNTDYKIISSREEADYYNLLLSDLEKTTTKIVLPILLALGLIGNIGFLFTVLRVRSMRTATNFYLSNLAVADLMFLLIVIGARLRAYVMYGLPNKVPLLGQAGCILDTFWKYVFNFAGLILITFISFERFIAVCHPLRHRLISGRSRSVKLIVVCWLVALLLALLVIPANFNFKKYCISWNTADPGLRDKFPAIIGRCENPDVWAFQMFHLVQTVPFFVAFFGNSFFYTRILLKLHQRDTHDRQRTIRTRNQVAVMLVANGTVFLLTMTSFEVTSLLIFIDSFLASDLIPPEIKNTLFEINRILVYVNSVVNPLVYTLTNARYRRAFKTAFTLRSCKSSGRQRSSTVTSVLAHDLYQINDNQTRACPENNVTPTRGQYLNICFENDDQDAMANESVRNATTVFT</sequence>
<dbReference type="GO" id="GO:0004930">
    <property type="term" value="F:G protein-coupled receptor activity"/>
    <property type="evidence" value="ECO:0007669"/>
    <property type="project" value="UniProtKB-KW"/>
</dbReference>
<evidence type="ECO:0000256" key="4">
    <source>
        <dbReference type="ARBA" id="ARBA00023040"/>
    </source>
</evidence>
<protein>
    <recommendedName>
        <fullName evidence="10">G-protein coupled receptors family 1 profile domain-containing protein</fullName>
    </recommendedName>
</protein>
<keyword evidence="2 8" id="KW-0812">Transmembrane</keyword>
<dbReference type="InterPro" id="IPR000276">
    <property type="entry name" value="GPCR_Rhodpsn"/>
</dbReference>
<dbReference type="GeneID" id="119732682"/>
<evidence type="ECO:0000256" key="5">
    <source>
        <dbReference type="ARBA" id="ARBA00023136"/>
    </source>
</evidence>
<keyword evidence="4 8" id="KW-0297">G-protein coupled receptor</keyword>
<dbReference type="Gene3D" id="1.20.1070.10">
    <property type="entry name" value="Rhodopsin 7-helix transmembrane proteins"/>
    <property type="match status" value="1"/>
</dbReference>
<evidence type="ECO:0000256" key="3">
    <source>
        <dbReference type="ARBA" id="ARBA00022989"/>
    </source>
</evidence>
<evidence type="ECO:0000256" key="8">
    <source>
        <dbReference type="RuleBase" id="RU000688"/>
    </source>
</evidence>
<dbReference type="PROSITE" id="PS50262">
    <property type="entry name" value="G_PROTEIN_RECEP_F1_2"/>
    <property type="match status" value="1"/>
</dbReference>
<dbReference type="PANTHER" id="PTHR24243">
    <property type="entry name" value="G-PROTEIN COUPLED RECEPTOR"/>
    <property type="match status" value="1"/>
</dbReference>
<evidence type="ECO:0000256" key="2">
    <source>
        <dbReference type="ARBA" id="ARBA00022692"/>
    </source>
</evidence>